<dbReference type="OrthoDB" id="291792at2759"/>
<dbReference type="EMBL" id="CT868007">
    <property type="protein sequence ID" value="CAK60265.1"/>
    <property type="molecule type" value="Genomic_DNA"/>
</dbReference>
<accession>A0BNZ8</accession>
<sequence length="227" mass="26406">MIFTLFLLRNNLITFKVNSTCLQIEDYLINVSAFIQDIHVKPKYFACIITFYKKVSDLILSKRQSLSSSSFAAFLDLQAESFFQKVILSFSYLSPISTIARSLYSYTKSVLFLTLMVQIMRYNWCKQVRFRNTVDPFIPISGGLMGAFALLLESKTRAQEIMLSIVPRYFETILNLLKRKGWMKIIPKGDVLVFAMILAIIHYYYQHDPKALKTTYRGMFAKFWGKN</sequence>
<dbReference type="HOGENOM" id="CLU_1221692_0_0_1"/>
<dbReference type="Proteomes" id="UP000000600">
    <property type="component" value="Unassembled WGS sequence"/>
</dbReference>
<dbReference type="InParanoid" id="A0BNZ8"/>
<dbReference type="PANTHER" id="PTHR12459:SF15">
    <property type="entry name" value="TRANSMEMBRANE PROTEIN 135"/>
    <property type="match status" value="1"/>
</dbReference>
<evidence type="ECO:0000313" key="1">
    <source>
        <dbReference type="EMBL" id="CAK60265.1"/>
    </source>
</evidence>
<reference evidence="1 2" key="1">
    <citation type="journal article" date="2006" name="Nature">
        <title>Global trends of whole-genome duplications revealed by the ciliate Paramecium tetraurelia.</title>
        <authorList>
            <consortium name="Genoscope"/>
            <person name="Aury J.-M."/>
            <person name="Jaillon O."/>
            <person name="Duret L."/>
            <person name="Noel B."/>
            <person name="Jubin C."/>
            <person name="Porcel B.M."/>
            <person name="Segurens B."/>
            <person name="Daubin V."/>
            <person name="Anthouard V."/>
            <person name="Aiach N."/>
            <person name="Arnaiz O."/>
            <person name="Billaut A."/>
            <person name="Beisson J."/>
            <person name="Blanc I."/>
            <person name="Bouhouche K."/>
            <person name="Camara F."/>
            <person name="Duharcourt S."/>
            <person name="Guigo R."/>
            <person name="Gogendeau D."/>
            <person name="Katinka M."/>
            <person name="Keller A.-M."/>
            <person name="Kissmehl R."/>
            <person name="Klotz C."/>
            <person name="Koll F."/>
            <person name="Le Moue A."/>
            <person name="Lepere C."/>
            <person name="Malinsky S."/>
            <person name="Nowacki M."/>
            <person name="Nowak J.K."/>
            <person name="Plattner H."/>
            <person name="Poulain J."/>
            <person name="Ruiz F."/>
            <person name="Serrano V."/>
            <person name="Zagulski M."/>
            <person name="Dessen P."/>
            <person name="Betermier M."/>
            <person name="Weissenbach J."/>
            <person name="Scarpelli C."/>
            <person name="Schachter V."/>
            <person name="Sperling L."/>
            <person name="Meyer E."/>
            <person name="Cohen J."/>
            <person name="Wincker P."/>
        </authorList>
    </citation>
    <scope>NUCLEOTIDE SEQUENCE [LARGE SCALE GENOMIC DNA]</scope>
    <source>
        <strain evidence="1 2">Stock d4-2</strain>
    </source>
</reference>
<dbReference type="PANTHER" id="PTHR12459">
    <property type="entry name" value="TRANSMEMBRANE PROTEIN 135-RELATED"/>
    <property type="match status" value="1"/>
</dbReference>
<keyword evidence="2" id="KW-1185">Reference proteome</keyword>
<gene>
    <name evidence="1" type="ORF">GSPATT00030904001</name>
</gene>
<dbReference type="GeneID" id="5013447"/>
<protein>
    <recommendedName>
        <fullName evidence="3">Transmembrane protein 135 N-terminal domain-containing protein</fullName>
    </recommendedName>
</protein>
<proteinExistence type="predicted"/>
<dbReference type="KEGG" id="ptm:GSPATT00030904001"/>
<evidence type="ECO:0000313" key="2">
    <source>
        <dbReference type="Proteomes" id="UP000000600"/>
    </source>
</evidence>
<dbReference type="RefSeq" id="XP_001427663.1">
    <property type="nucleotide sequence ID" value="XM_001427626.1"/>
</dbReference>
<dbReference type="AlphaFoldDB" id="A0BNZ8"/>
<dbReference type="InterPro" id="IPR026749">
    <property type="entry name" value="Tmem135"/>
</dbReference>
<evidence type="ECO:0008006" key="3">
    <source>
        <dbReference type="Google" id="ProtNLM"/>
    </source>
</evidence>
<name>A0BNZ8_PARTE</name>
<organism evidence="1 2">
    <name type="scientific">Paramecium tetraurelia</name>
    <dbReference type="NCBI Taxonomy" id="5888"/>
    <lineage>
        <taxon>Eukaryota</taxon>
        <taxon>Sar</taxon>
        <taxon>Alveolata</taxon>
        <taxon>Ciliophora</taxon>
        <taxon>Intramacronucleata</taxon>
        <taxon>Oligohymenophorea</taxon>
        <taxon>Peniculida</taxon>
        <taxon>Parameciidae</taxon>
        <taxon>Paramecium</taxon>
    </lineage>
</organism>